<feature type="region of interest" description="Disordered" evidence="1">
    <location>
        <begin position="257"/>
        <end position="284"/>
    </location>
</feature>
<evidence type="ECO:0000256" key="1">
    <source>
        <dbReference type="SAM" id="MobiDB-lite"/>
    </source>
</evidence>
<organism evidence="3 4">
    <name type="scientific">Polyrhizophydium stewartii</name>
    <dbReference type="NCBI Taxonomy" id="2732419"/>
    <lineage>
        <taxon>Eukaryota</taxon>
        <taxon>Fungi</taxon>
        <taxon>Fungi incertae sedis</taxon>
        <taxon>Chytridiomycota</taxon>
        <taxon>Chytridiomycota incertae sedis</taxon>
        <taxon>Chytridiomycetes</taxon>
        <taxon>Rhizophydiales</taxon>
        <taxon>Rhizophydiales incertae sedis</taxon>
        <taxon>Polyrhizophydium</taxon>
    </lineage>
</organism>
<evidence type="ECO:0000256" key="2">
    <source>
        <dbReference type="SAM" id="SignalP"/>
    </source>
</evidence>
<gene>
    <name evidence="3" type="ORF">HK105_205828</name>
</gene>
<feature type="signal peptide" evidence="2">
    <location>
        <begin position="1"/>
        <end position="16"/>
    </location>
</feature>
<sequence length="467" mass="47239">MKFAALFAAAAALASALPLQRREVPQEHSHDLIVNAVRTISQKGGNKDPLLGVDPVFGPLGTQAQITQINKTPGLSAEQKDDKCLQQNLADLCVTNAKKNGNNKNEIAVCMQFRVLERNSGSVGGAQATCTKTPANAELAGLTQLQDPASAEGKSGNAGIQTQLAKNLLKLGFTADEAASLALQTSTFGPGQIGDNTARGLSCDNNPVTADRDGDFFGRAIKKGQQIDCITQATLEGSTSKAVPSISEADLIAALGGADSGSSGSGSTGTATTDSGEAQTASPVTTTVTVTVTVTDSSACATDAPTSGNDETDTQPTATDGTSAETTTADTDGGMDGSGTDGSETDGSGTDGTDGSTGSTSNIDFGVCKEPTVEFGVGFDGRKETAFRPVNSDSFSHGSAQNIGVITGFICDRFRDNCKAPQATQDLCTQAQAAANAAAAKTGAQADAWNAAFGITTTFAGVTPVSP</sequence>
<feature type="compositionally biased region" description="Polar residues" evidence="1">
    <location>
        <begin position="299"/>
        <end position="309"/>
    </location>
</feature>
<name>A0ABR4N5E8_9FUNG</name>
<reference evidence="3 4" key="1">
    <citation type="submission" date="2023-09" db="EMBL/GenBank/DDBJ databases">
        <title>Pangenome analysis of Batrachochytrium dendrobatidis and related Chytrids.</title>
        <authorList>
            <person name="Yacoub M.N."/>
            <person name="Stajich J.E."/>
            <person name="James T.Y."/>
        </authorList>
    </citation>
    <scope>NUCLEOTIDE SEQUENCE [LARGE SCALE GENOMIC DNA]</scope>
    <source>
        <strain evidence="3 4">JEL0888</strain>
    </source>
</reference>
<proteinExistence type="predicted"/>
<feature type="compositionally biased region" description="Low complexity" evidence="1">
    <location>
        <begin position="317"/>
        <end position="332"/>
    </location>
</feature>
<comment type="caution">
    <text evidence="3">The sequence shown here is derived from an EMBL/GenBank/DDBJ whole genome shotgun (WGS) entry which is preliminary data.</text>
</comment>
<feature type="compositionally biased region" description="Low complexity" evidence="1">
    <location>
        <begin position="341"/>
        <end position="361"/>
    </location>
</feature>
<dbReference type="EMBL" id="JADGIZ020000031">
    <property type="protein sequence ID" value="KAL2914689.1"/>
    <property type="molecule type" value="Genomic_DNA"/>
</dbReference>
<feature type="region of interest" description="Disordered" evidence="1">
    <location>
        <begin position="299"/>
        <end position="365"/>
    </location>
</feature>
<keyword evidence="2" id="KW-0732">Signal</keyword>
<evidence type="ECO:0000313" key="3">
    <source>
        <dbReference type="EMBL" id="KAL2914689.1"/>
    </source>
</evidence>
<dbReference type="Proteomes" id="UP001527925">
    <property type="component" value="Unassembled WGS sequence"/>
</dbReference>
<accession>A0ABR4N5E8</accession>
<keyword evidence="4" id="KW-1185">Reference proteome</keyword>
<feature type="chain" id="PRO_5046224733" evidence="2">
    <location>
        <begin position="17"/>
        <end position="467"/>
    </location>
</feature>
<evidence type="ECO:0000313" key="4">
    <source>
        <dbReference type="Proteomes" id="UP001527925"/>
    </source>
</evidence>
<protein>
    <submittedName>
        <fullName evidence="3">Uncharacterized protein</fullName>
    </submittedName>
</protein>